<feature type="region of interest" description="Disordered" evidence="1">
    <location>
        <begin position="301"/>
        <end position="335"/>
    </location>
</feature>
<protein>
    <submittedName>
        <fullName evidence="2">Uncharacterized protein</fullName>
    </submittedName>
</protein>
<proteinExistence type="predicted"/>
<evidence type="ECO:0000256" key="1">
    <source>
        <dbReference type="SAM" id="MobiDB-lite"/>
    </source>
</evidence>
<reference evidence="2 3" key="1">
    <citation type="submission" date="2020-02" db="EMBL/GenBank/DDBJ databases">
        <authorList>
            <person name="Ferguson B K."/>
        </authorList>
    </citation>
    <scope>NUCLEOTIDE SEQUENCE [LARGE SCALE GENOMIC DNA]</scope>
</reference>
<organism evidence="2 3">
    <name type="scientific">Nesidiocoris tenuis</name>
    <dbReference type="NCBI Taxonomy" id="355587"/>
    <lineage>
        <taxon>Eukaryota</taxon>
        <taxon>Metazoa</taxon>
        <taxon>Ecdysozoa</taxon>
        <taxon>Arthropoda</taxon>
        <taxon>Hexapoda</taxon>
        <taxon>Insecta</taxon>
        <taxon>Pterygota</taxon>
        <taxon>Neoptera</taxon>
        <taxon>Paraneoptera</taxon>
        <taxon>Hemiptera</taxon>
        <taxon>Heteroptera</taxon>
        <taxon>Panheteroptera</taxon>
        <taxon>Cimicomorpha</taxon>
        <taxon>Miridae</taxon>
        <taxon>Dicyphina</taxon>
        <taxon>Nesidiocoris</taxon>
    </lineage>
</organism>
<accession>A0A6H5HJA7</accession>
<name>A0A6H5HJA7_9HEMI</name>
<evidence type="ECO:0000313" key="2">
    <source>
        <dbReference type="EMBL" id="CAB0018185.1"/>
    </source>
</evidence>
<dbReference type="Proteomes" id="UP000479000">
    <property type="component" value="Unassembled WGS sequence"/>
</dbReference>
<feature type="non-terminal residue" evidence="2">
    <location>
        <position position="1"/>
    </location>
</feature>
<keyword evidence="3" id="KW-1185">Reference proteome</keyword>
<dbReference type="AlphaFoldDB" id="A0A6H5HJA7"/>
<feature type="non-terminal residue" evidence="2">
    <location>
        <position position="604"/>
    </location>
</feature>
<evidence type="ECO:0000313" key="3">
    <source>
        <dbReference type="Proteomes" id="UP000479000"/>
    </source>
</evidence>
<gene>
    <name evidence="2" type="ORF">NTEN_LOCUS22094</name>
</gene>
<dbReference type="EMBL" id="CADCXU010032285">
    <property type="protein sequence ID" value="CAB0018185.1"/>
    <property type="molecule type" value="Genomic_DNA"/>
</dbReference>
<feature type="region of interest" description="Disordered" evidence="1">
    <location>
        <begin position="264"/>
        <end position="284"/>
    </location>
</feature>
<sequence>MTFLVPSATSPKLNIFKKDSEKARRIAICTINMRIKSDRHSQEAVNLWILMFPSPRGKNCKVESRDVYGSTNTSARAFSAAIHVLSSTTLILMLTQVYRKKDTRSSFTTLSILLPPRRQLGCLLKTSAFQTIYFYRSTGYNSKHRRPRKDPCRNMSRVEINGVKTQKQNSIFLNDHGDAVGTRRDSGGLRRSQWCEPARRCLCQWAAVARQHQAENRRTGAQRRTTMRHLADPSSLQRLCLQDTWQLHQKNSQRNNKQKLKILRDGIDPTPGNRRFETSSCNGRSRRADFHVQARVSVDIRMGNQGSIASRRSMHQRQHTEPPPPPSSSARVGSHNRINVGVRPCKKMDDALSLLSHLIVGAPSARWPRIRVHNNCYASSVTFLASETKRIHLMFLTHVEFTKWQLDVLNSRIFLPCPNIGECNPISRIFTKPLRKFYSVTKADVVETEGTVSQRILTEGNKVHRAGYRVLHAESLRRTYEMAPLWFRQSSLKKFTPISFEVNGSIVSVLKSRIETELQKNVYLHTFTKNHFANKCLCARLSVCEMSFVRLENAISRLKYRRRGNQVSCFCKSTHKIYPGWLFNTCELDQYTAVKEIKTNSFHV</sequence>